<dbReference type="AlphaFoldDB" id="A0A1M5XW09"/>
<sequence length="317" mass="34783">MDFKQLRAFLTIAETGSVTRASEVLHIVQPAVSRQLRLLEEDLGTRLFHRGRHGMEPTEAGSILIDRARRVLRELDQARDEIRPKPGALTGLVSVGLLPSTSDLLAAPLVCRLKELHPYLQVNVTVGYAGHLRQWLDNGEADVALLYDIRPSTALAVQMLLEERLYLVGPSQAGLRADIPISLQEVVNHRLILPTPPHGLRVLFEHACAMAGMKFVVSAQTNAMSVQKDLVIQGQGFTLLPSAAIYLDLAQGRLSASPIADSVLCRKIVLARRAGRHTSAQIHALSEALFTLIRTTVAEGLWPDADWLADKQYLSPA</sequence>
<accession>A0A1M5XW09</accession>
<comment type="similarity">
    <text evidence="2">Belongs to the LysR transcriptional regulatory family.</text>
</comment>
<evidence type="ECO:0000259" key="7">
    <source>
        <dbReference type="PROSITE" id="PS50931"/>
    </source>
</evidence>
<organism evidence="8 9">
    <name type="scientific">Bradyrhizobium erythrophlei</name>
    <dbReference type="NCBI Taxonomy" id="1437360"/>
    <lineage>
        <taxon>Bacteria</taxon>
        <taxon>Pseudomonadati</taxon>
        <taxon>Pseudomonadota</taxon>
        <taxon>Alphaproteobacteria</taxon>
        <taxon>Hyphomicrobiales</taxon>
        <taxon>Nitrobacteraceae</taxon>
        <taxon>Bradyrhizobium</taxon>
    </lineage>
</organism>
<dbReference type="InterPro" id="IPR005119">
    <property type="entry name" value="LysR_subst-bd"/>
</dbReference>
<dbReference type="RefSeq" id="WP_079605837.1">
    <property type="nucleotide sequence ID" value="NZ_LT670817.1"/>
</dbReference>
<evidence type="ECO:0000256" key="4">
    <source>
        <dbReference type="ARBA" id="ARBA00023125"/>
    </source>
</evidence>
<dbReference type="InterPro" id="IPR036390">
    <property type="entry name" value="WH_DNA-bd_sf"/>
</dbReference>
<dbReference type="Pfam" id="PF03466">
    <property type="entry name" value="LysR_substrate"/>
    <property type="match status" value="1"/>
</dbReference>
<dbReference type="SUPFAM" id="SSF46785">
    <property type="entry name" value="Winged helix' DNA-binding domain"/>
    <property type="match status" value="1"/>
</dbReference>
<keyword evidence="3" id="KW-0805">Transcription regulation</keyword>
<dbReference type="FunFam" id="1.10.10.10:FF:000001">
    <property type="entry name" value="LysR family transcriptional regulator"/>
    <property type="match status" value="1"/>
</dbReference>
<dbReference type="PANTHER" id="PTHR30293:SF0">
    <property type="entry name" value="NITROGEN ASSIMILATION REGULATORY PROTEIN NAC"/>
    <property type="match status" value="1"/>
</dbReference>
<evidence type="ECO:0000313" key="8">
    <source>
        <dbReference type="EMBL" id="SHI04017.1"/>
    </source>
</evidence>
<dbReference type="InterPro" id="IPR036388">
    <property type="entry name" value="WH-like_DNA-bd_sf"/>
</dbReference>
<proteinExistence type="inferred from homology"/>
<evidence type="ECO:0000256" key="1">
    <source>
        <dbReference type="ARBA" id="ARBA00003502"/>
    </source>
</evidence>
<evidence type="ECO:0000256" key="5">
    <source>
        <dbReference type="ARBA" id="ARBA00023159"/>
    </source>
</evidence>
<evidence type="ECO:0000256" key="3">
    <source>
        <dbReference type="ARBA" id="ARBA00023015"/>
    </source>
</evidence>
<dbReference type="Proteomes" id="UP000189796">
    <property type="component" value="Chromosome I"/>
</dbReference>
<dbReference type="OrthoDB" id="8479357at2"/>
<dbReference type="PANTHER" id="PTHR30293">
    <property type="entry name" value="TRANSCRIPTIONAL REGULATORY PROTEIN NAC-RELATED"/>
    <property type="match status" value="1"/>
</dbReference>
<gene>
    <name evidence="8" type="ORF">SAMN05443248_7675</name>
</gene>
<dbReference type="SUPFAM" id="SSF53850">
    <property type="entry name" value="Periplasmic binding protein-like II"/>
    <property type="match status" value="1"/>
</dbReference>
<dbReference type="PRINTS" id="PR00039">
    <property type="entry name" value="HTHLYSR"/>
</dbReference>
<dbReference type="GO" id="GO:0003677">
    <property type="term" value="F:DNA binding"/>
    <property type="evidence" value="ECO:0007669"/>
    <property type="project" value="UniProtKB-KW"/>
</dbReference>
<evidence type="ECO:0000313" key="9">
    <source>
        <dbReference type="Proteomes" id="UP000189796"/>
    </source>
</evidence>
<dbReference type="GO" id="GO:2000142">
    <property type="term" value="P:regulation of DNA-templated transcription initiation"/>
    <property type="evidence" value="ECO:0007669"/>
    <property type="project" value="TreeGrafter"/>
</dbReference>
<dbReference type="Pfam" id="PF00126">
    <property type="entry name" value="HTH_1"/>
    <property type="match status" value="1"/>
</dbReference>
<feature type="domain" description="HTH lysR-type" evidence="7">
    <location>
        <begin position="1"/>
        <end position="58"/>
    </location>
</feature>
<dbReference type="PROSITE" id="PS50931">
    <property type="entry name" value="HTH_LYSR"/>
    <property type="match status" value="1"/>
</dbReference>
<name>A0A1M5XW09_9BRAD</name>
<dbReference type="GO" id="GO:0003700">
    <property type="term" value="F:DNA-binding transcription factor activity"/>
    <property type="evidence" value="ECO:0007669"/>
    <property type="project" value="InterPro"/>
</dbReference>
<keyword evidence="4 8" id="KW-0238">DNA-binding</keyword>
<reference evidence="8 9" key="1">
    <citation type="submission" date="2016-11" db="EMBL/GenBank/DDBJ databases">
        <authorList>
            <person name="Jaros S."/>
            <person name="Januszkiewicz K."/>
            <person name="Wedrychowicz H."/>
        </authorList>
    </citation>
    <scope>NUCLEOTIDE SEQUENCE [LARGE SCALE GENOMIC DNA]</scope>
    <source>
        <strain evidence="8 9">GAS138</strain>
    </source>
</reference>
<evidence type="ECO:0000256" key="6">
    <source>
        <dbReference type="ARBA" id="ARBA00023163"/>
    </source>
</evidence>
<dbReference type="EMBL" id="LT670817">
    <property type="protein sequence ID" value="SHI04017.1"/>
    <property type="molecule type" value="Genomic_DNA"/>
</dbReference>
<dbReference type="Gene3D" id="3.40.190.290">
    <property type="match status" value="1"/>
</dbReference>
<dbReference type="Gene3D" id="1.10.10.10">
    <property type="entry name" value="Winged helix-like DNA-binding domain superfamily/Winged helix DNA-binding domain"/>
    <property type="match status" value="1"/>
</dbReference>
<dbReference type="InterPro" id="IPR000847">
    <property type="entry name" value="LysR_HTH_N"/>
</dbReference>
<keyword evidence="5" id="KW-0010">Activator</keyword>
<protein>
    <submittedName>
        <fullName evidence="8">DNA-binding transcriptional regulator, LysR family</fullName>
    </submittedName>
</protein>
<evidence type="ECO:0000256" key="2">
    <source>
        <dbReference type="ARBA" id="ARBA00009437"/>
    </source>
</evidence>
<keyword evidence="6" id="KW-0804">Transcription</keyword>
<comment type="function">
    <text evidence="1">NodD regulates the expression of the nodABCFE genes which encode other nodulation proteins. NodD is also a negative regulator of its own expression. Binds flavonoids as inducers.</text>
</comment>